<dbReference type="GO" id="GO:0043138">
    <property type="term" value="F:3'-5' DNA helicase activity"/>
    <property type="evidence" value="ECO:0007669"/>
    <property type="project" value="UniProtKB-EC"/>
</dbReference>
<dbReference type="OrthoDB" id="10262986at2759"/>
<dbReference type="InterPro" id="IPR027417">
    <property type="entry name" value="P-loop_NTPase"/>
</dbReference>
<dbReference type="Gene3D" id="3.40.50.300">
    <property type="entry name" value="P-loop containing nucleotide triphosphate hydrolases"/>
    <property type="match status" value="2"/>
</dbReference>
<evidence type="ECO:0000256" key="6">
    <source>
        <dbReference type="ARBA" id="ARBA00022806"/>
    </source>
</evidence>
<evidence type="ECO:0000256" key="13">
    <source>
        <dbReference type="ARBA" id="ARBA00034808"/>
    </source>
</evidence>
<dbReference type="PANTHER" id="PTHR11274:SF0">
    <property type="entry name" value="GENERAL TRANSCRIPTION AND DNA REPAIR FACTOR IIH HELICASE SUBUNIT XPB"/>
    <property type="match status" value="1"/>
</dbReference>
<sequence length="838" mass="94274">MSLKRKAIDGVQASERGAKRASAGPSTPSSYMSDSDYAGSDHPDSDADQSESEHIKKARAKLDFSSITPKQSHNSSRSFGVKDFAWQKLKPDHANRPIWIDPAVLPGSRKGPKLTLEIFSPLGQQATDLLTTIAEPQSRPSHMHEYRFSEHSLYAALSVGLKGNDIIRALEKFSKTPVPDTVIEFIQRHTKAYGKIRMVLRDNRFFVESEDRALIEELLRDPVIGPCARSQIESGTLEARAAVIQGTKEATAVRQAQTQNEPAPRPEPRLTQQQSVIDDLLDEEGEEEDDVRQLVNQFEIENGKRDIVAKQCLDIGYPAVSEYDFEGDTVNPNLPIDLKASTQIRPYQEKALSKMFGNGRGKSGIIVLPCGAGKTLVGITAACHIKKSVMVLCTSAMSTHQWANEFRKWSEIDEQDIAVFTANDKKQFARDSGVLVSTYSIVTSSGKRAHDTQKMMDWIMSREWGLMILDEVHVVPARMFRKVGAISAHCKLGLTATLLREDDKIGDLNFLIGPKLYEANWMELADQGHIAKVQCAEVWCPMSMEFYQEYQRETNRRRALYYMMNPIKYQVCQFLIDYHEKRGDKIIVFSDNIFALEHYAKSMGKYFISGQTSNNERIDVLNKFQNEDSVRTLFLSKVGDTSLDLPEATCLIQISSHYGSRRQEAQRLGRILRAKKRNEEGFNAFFYSLVSKDTNEMHYSAKRQAFLVDQGYAFKTIVHLAGMSEMVGLRYRTKQERMELLSQVALQSETSADIEKVVDDNLWGGLNAANPKGGSGKVKRQTGLLADASGGGVMAPLYREQESRRGGKKQKGPDSEWFKKEARRREAHRKKRAAAEGN</sequence>
<comment type="similarity">
    <text evidence="2">Belongs to the helicase family. RAD25/XPB subfamily.</text>
</comment>
<dbReference type="PANTHER" id="PTHR11274">
    <property type="entry name" value="RAD25/XP-B DNA REPAIR HELICASE"/>
    <property type="match status" value="1"/>
</dbReference>
<dbReference type="CDD" id="cd18789">
    <property type="entry name" value="SF2_C_XPB"/>
    <property type="match status" value="1"/>
</dbReference>
<comment type="catalytic activity">
    <reaction evidence="12">
        <text>Couples ATP hydrolysis with the unwinding of duplex DNA by translocating in the 3'-5' direction.</text>
        <dbReference type="EC" id="5.6.2.4"/>
    </reaction>
</comment>
<dbReference type="EC" id="5.6.2.4" evidence="13"/>
<evidence type="ECO:0000256" key="8">
    <source>
        <dbReference type="ARBA" id="ARBA00023125"/>
    </source>
</evidence>
<protein>
    <recommendedName>
        <fullName evidence="13">DNA 3'-5' helicase</fullName>
        <ecNumber evidence="13">5.6.2.4</ecNumber>
    </recommendedName>
</protein>
<keyword evidence="7" id="KW-0067">ATP-binding</keyword>
<feature type="domain" description="Helicase C-terminal" evidence="17">
    <location>
        <begin position="570"/>
        <end position="724"/>
    </location>
</feature>
<reference evidence="18 19" key="1">
    <citation type="submission" date="2015-06" db="EMBL/GenBank/DDBJ databases">
        <title>Draft genome of the ant-associated black yeast Phialophora attae CBS 131958.</title>
        <authorList>
            <person name="Moreno L.F."/>
            <person name="Stielow B.J."/>
            <person name="de Hoog S."/>
            <person name="Vicente V.A."/>
            <person name="Weiss V.A."/>
            <person name="de Vries M."/>
            <person name="Cruz L.M."/>
            <person name="Souza E.M."/>
        </authorList>
    </citation>
    <scope>NUCLEOTIDE SEQUENCE [LARGE SCALE GENOMIC DNA]</scope>
    <source>
        <strain evidence="18 19">CBS 131958</strain>
    </source>
</reference>
<dbReference type="Pfam" id="PF13625">
    <property type="entry name" value="Helicase_C_3"/>
    <property type="match status" value="1"/>
</dbReference>
<feature type="compositionally biased region" description="Polar residues" evidence="15">
    <location>
        <begin position="65"/>
        <end position="77"/>
    </location>
</feature>
<keyword evidence="6 18" id="KW-0347">Helicase</keyword>
<dbReference type="GO" id="GO:0006367">
    <property type="term" value="P:transcription initiation at RNA polymerase II promoter"/>
    <property type="evidence" value="ECO:0007669"/>
    <property type="project" value="InterPro"/>
</dbReference>
<dbReference type="GO" id="GO:0005524">
    <property type="term" value="F:ATP binding"/>
    <property type="evidence" value="ECO:0007669"/>
    <property type="project" value="UniProtKB-KW"/>
</dbReference>
<dbReference type="PROSITE" id="PS51192">
    <property type="entry name" value="HELICASE_ATP_BIND_1"/>
    <property type="match status" value="1"/>
</dbReference>
<evidence type="ECO:0000256" key="11">
    <source>
        <dbReference type="ARBA" id="ARBA00023242"/>
    </source>
</evidence>
<dbReference type="SMART" id="SM00487">
    <property type="entry name" value="DEXDc"/>
    <property type="match status" value="1"/>
</dbReference>
<dbReference type="STRING" id="1664694.A0A0N0NKM3"/>
<evidence type="ECO:0000259" key="17">
    <source>
        <dbReference type="PROSITE" id="PS51194"/>
    </source>
</evidence>
<dbReference type="Pfam" id="PF16203">
    <property type="entry name" value="ERCC3_RAD25_C"/>
    <property type="match status" value="1"/>
</dbReference>
<keyword evidence="4" id="KW-0227">DNA damage</keyword>
<keyword evidence="8" id="KW-0238">DNA-binding</keyword>
<dbReference type="InterPro" id="IPR001650">
    <property type="entry name" value="Helicase_C-like"/>
</dbReference>
<evidence type="ECO:0000256" key="5">
    <source>
        <dbReference type="ARBA" id="ARBA00022801"/>
    </source>
</evidence>
<comment type="caution">
    <text evidence="18">The sequence shown here is derived from an EMBL/GenBank/DDBJ whole genome shotgun (WGS) entry which is preliminary data.</text>
</comment>
<evidence type="ECO:0000256" key="2">
    <source>
        <dbReference type="ARBA" id="ARBA00006637"/>
    </source>
</evidence>
<comment type="subcellular location">
    <subcellularLocation>
        <location evidence="1">Nucleus</location>
    </subcellularLocation>
</comment>
<keyword evidence="3" id="KW-0547">Nucleotide-binding</keyword>
<dbReference type="GO" id="GO:0006289">
    <property type="term" value="P:nucleotide-excision repair"/>
    <property type="evidence" value="ECO:0007669"/>
    <property type="project" value="InterPro"/>
</dbReference>
<dbReference type="InterPro" id="IPR014001">
    <property type="entry name" value="Helicase_ATP-bd"/>
</dbReference>
<evidence type="ECO:0000256" key="14">
    <source>
        <dbReference type="ARBA" id="ARBA00048988"/>
    </source>
</evidence>
<evidence type="ECO:0000259" key="16">
    <source>
        <dbReference type="PROSITE" id="PS51192"/>
    </source>
</evidence>
<evidence type="ECO:0000313" key="18">
    <source>
        <dbReference type="EMBL" id="KPI38009.1"/>
    </source>
</evidence>
<feature type="compositionally biased region" description="Basic and acidic residues" evidence="15">
    <location>
        <begin position="799"/>
        <end position="824"/>
    </location>
</feature>
<dbReference type="PRINTS" id="PR00851">
    <property type="entry name" value="XRODRMPGMNTB"/>
</dbReference>
<dbReference type="SUPFAM" id="SSF52540">
    <property type="entry name" value="P-loop containing nucleoside triphosphate hydrolases"/>
    <property type="match status" value="2"/>
</dbReference>
<dbReference type="NCBIfam" id="TIGR00603">
    <property type="entry name" value="rad25"/>
    <property type="match status" value="1"/>
</dbReference>
<keyword evidence="19" id="KW-1185">Reference proteome</keyword>
<keyword evidence="5" id="KW-0378">Hydrolase</keyword>
<feature type="region of interest" description="Disordered" evidence="15">
    <location>
        <begin position="1"/>
        <end position="77"/>
    </location>
</feature>
<dbReference type="EMBL" id="LFJN01000021">
    <property type="protein sequence ID" value="KPI38009.1"/>
    <property type="molecule type" value="Genomic_DNA"/>
</dbReference>
<comment type="catalytic activity">
    <reaction evidence="14">
        <text>ATP + H2O = ADP + phosphate + H(+)</text>
        <dbReference type="Rhea" id="RHEA:13065"/>
        <dbReference type="ChEBI" id="CHEBI:15377"/>
        <dbReference type="ChEBI" id="CHEBI:15378"/>
        <dbReference type="ChEBI" id="CHEBI:30616"/>
        <dbReference type="ChEBI" id="CHEBI:43474"/>
        <dbReference type="ChEBI" id="CHEBI:456216"/>
        <dbReference type="EC" id="5.6.2.4"/>
    </reaction>
</comment>
<evidence type="ECO:0000256" key="9">
    <source>
        <dbReference type="ARBA" id="ARBA00023204"/>
    </source>
</evidence>
<evidence type="ECO:0000313" key="19">
    <source>
        <dbReference type="Proteomes" id="UP000038010"/>
    </source>
</evidence>
<organism evidence="18 19">
    <name type="scientific">Cyphellophora attinorum</name>
    <dbReference type="NCBI Taxonomy" id="1664694"/>
    <lineage>
        <taxon>Eukaryota</taxon>
        <taxon>Fungi</taxon>
        <taxon>Dikarya</taxon>
        <taxon>Ascomycota</taxon>
        <taxon>Pezizomycotina</taxon>
        <taxon>Eurotiomycetes</taxon>
        <taxon>Chaetothyriomycetidae</taxon>
        <taxon>Chaetothyriales</taxon>
        <taxon>Cyphellophoraceae</taxon>
        <taxon>Cyphellophora</taxon>
    </lineage>
</organism>
<gene>
    <name evidence="18" type="ORF">AB675_3017</name>
</gene>
<evidence type="ECO:0000256" key="12">
    <source>
        <dbReference type="ARBA" id="ARBA00034617"/>
    </source>
</evidence>
<dbReference type="InterPro" id="IPR001161">
    <property type="entry name" value="XPB/Ssl2"/>
</dbReference>
<dbReference type="InterPro" id="IPR050615">
    <property type="entry name" value="ATP-dep_DNA_Helicase"/>
</dbReference>
<dbReference type="CDD" id="cd18029">
    <property type="entry name" value="DEXHc_XPB"/>
    <property type="match status" value="1"/>
</dbReference>
<evidence type="ECO:0000256" key="4">
    <source>
        <dbReference type="ARBA" id="ARBA00022763"/>
    </source>
</evidence>
<dbReference type="AlphaFoldDB" id="A0A0N0NKM3"/>
<dbReference type="RefSeq" id="XP_017997972.1">
    <property type="nucleotide sequence ID" value="XM_018143036.1"/>
</dbReference>
<feature type="domain" description="Helicase ATP-binding" evidence="16">
    <location>
        <begin position="355"/>
        <end position="516"/>
    </location>
</feature>
<name>A0A0N0NKM3_9EURO</name>
<dbReference type="SMART" id="SM00490">
    <property type="entry name" value="HELICc"/>
    <property type="match status" value="1"/>
</dbReference>
<dbReference type="InterPro" id="IPR032438">
    <property type="entry name" value="ERCC3_RAD25_C"/>
</dbReference>
<dbReference type="GO" id="GO:0097550">
    <property type="term" value="C:transcription preinitiation complex"/>
    <property type="evidence" value="ECO:0007669"/>
    <property type="project" value="TreeGrafter"/>
</dbReference>
<feature type="compositionally biased region" description="Polar residues" evidence="15">
    <location>
        <begin position="24"/>
        <end position="33"/>
    </location>
</feature>
<dbReference type="InterPro" id="IPR006935">
    <property type="entry name" value="Helicase/UvrB_N"/>
</dbReference>
<proteinExistence type="inferred from homology"/>
<dbReference type="GO" id="GO:0000112">
    <property type="term" value="C:nucleotide-excision repair factor 3 complex"/>
    <property type="evidence" value="ECO:0007669"/>
    <property type="project" value="TreeGrafter"/>
</dbReference>
<evidence type="ECO:0000256" key="3">
    <source>
        <dbReference type="ARBA" id="ARBA00022741"/>
    </source>
</evidence>
<keyword evidence="10" id="KW-0413">Isomerase</keyword>
<accession>A0A0N0NKM3</accession>
<dbReference type="GeneID" id="28734916"/>
<feature type="region of interest" description="Disordered" evidence="15">
    <location>
        <begin position="795"/>
        <end position="838"/>
    </location>
</feature>
<dbReference type="FunFam" id="3.40.50.300:FF:000077">
    <property type="entry name" value="Probable DNA repair helicase RAD25"/>
    <property type="match status" value="1"/>
</dbReference>
<dbReference type="VEuPathDB" id="FungiDB:AB675_3017"/>
<evidence type="ECO:0000256" key="7">
    <source>
        <dbReference type="ARBA" id="ARBA00022840"/>
    </source>
</evidence>
<dbReference type="Pfam" id="PF04851">
    <property type="entry name" value="ResIII"/>
    <property type="match status" value="1"/>
</dbReference>
<dbReference type="InterPro" id="IPR032830">
    <property type="entry name" value="XPB/Ssl2_N"/>
</dbReference>
<feature type="compositionally biased region" description="Basic and acidic residues" evidence="15">
    <location>
        <begin position="39"/>
        <end position="55"/>
    </location>
</feature>
<evidence type="ECO:0000256" key="10">
    <source>
        <dbReference type="ARBA" id="ARBA00023235"/>
    </source>
</evidence>
<keyword evidence="11" id="KW-0539">Nucleus</keyword>
<evidence type="ECO:0000256" key="15">
    <source>
        <dbReference type="SAM" id="MobiDB-lite"/>
    </source>
</evidence>
<dbReference type="PROSITE" id="PS51194">
    <property type="entry name" value="HELICASE_CTER"/>
    <property type="match status" value="1"/>
</dbReference>
<dbReference type="GO" id="GO:0003677">
    <property type="term" value="F:DNA binding"/>
    <property type="evidence" value="ECO:0007669"/>
    <property type="project" value="UniProtKB-KW"/>
</dbReference>
<evidence type="ECO:0000256" key="1">
    <source>
        <dbReference type="ARBA" id="ARBA00004123"/>
    </source>
</evidence>
<keyword evidence="9" id="KW-0234">DNA repair</keyword>
<dbReference type="FunFam" id="3.40.50.300:FF:000117">
    <property type="entry name" value="Putative DNA repair helicase rad25"/>
    <property type="match status" value="1"/>
</dbReference>
<dbReference type="GO" id="GO:0016787">
    <property type="term" value="F:hydrolase activity"/>
    <property type="evidence" value="ECO:0007669"/>
    <property type="project" value="UniProtKB-KW"/>
</dbReference>
<dbReference type="Proteomes" id="UP000038010">
    <property type="component" value="Unassembled WGS sequence"/>
</dbReference>
<dbReference type="GO" id="GO:0005675">
    <property type="term" value="C:transcription factor TFIIH holo complex"/>
    <property type="evidence" value="ECO:0007669"/>
    <property type="project" value="TreeGrafter"/>
</dbReference>